<protein>
    <submittedName>
        <fullName evidence="3">Phospholipase effector Tle1 domain-containing protein</fullName>
    </submittedName>
</protein>
<evidence type="ECO:0000259" key="2">
    <source>
        <dbReference type="Pfam" id="PF09994"/>
    </source>
</evidence>
<feature type="region of interest" description="Disordered" evidence="1">
    <location>
        <begin position="354"/>
        <end position="373"/>
    </location>
</feature>
<dbReference type="EMBL" id="JBHSBL010000002">
    <property type="protein sequence ID" value="MFC4063573.1"/>
    <property type="molecule type" value="Genomic_DNA"/>
</dbReference>
<evidence type="ECO:0000256" key="1">
    <source>
        <dbReference type="SAM" id="MobiDB-lite"/>
    </source>
</evidence>
<name>A0ABV8IH69_9ACTN</name>
<evidence type="ECO:0000313" key="4">
    <source>
        <dbReference type="Proteomes" id="UP001595867"/>
    </source>
</evidence>
<reference evidence="4" key="1">
    <citation type="journal article" date="2019" name="Int. J. Syst. Evol. Microbiol.">
        <title>The Global Catalogue of Microorganisms (GCM) 10K type strain sequencing project: providing services to taxonomists for standard genome sequencing and annotation.</title>
        <authorList>
            <consortium name="The Broad Institute Genomics Platform"/>
            <consortium name="The Broad Institute Genome Sequencing Center for Infectious Disease"/>
            <person name="Wu L."/>
            <person name="Ma J."/>
        </authorList>
    </citation>
    <scope>NUCLEOTIDE SEQUENCE [LARGE SCALE GENOMIC DNA]</scope>
    <source>
        <strain evidence="4">TBRC 5832</strain>
    </source>
</reference>
<feature type="domain" description="T6SS Phospholipase effector Tle1-like catalytic" evidence="2">
    <location>
        <begin position="3"/>
        <end position="279"/>
    </location>
</feature>
<evidence type="ECO:0000313" key="3">
    <source>
        <dbReference type="EMBL" id="MFC4063573.1"/>
    </source>
</evidence>
<gene>
    <name evidence="3" type="ORF">ACFO0C_01425</name>
</gene>
<proteinExistence type="predicted"/>
<dbReference type="InterPro" id="IPR018712">
    <property type="entry name" value="Tle1-like_cat"/>
</dbReference>
<accession>A0ABV8IH69</accession>
<dbReference type="Pfam" id="PF09994">
    <property type="entry name" value="T6SS_Tle1-like_cat"/>
    <property type="match status" value="1"/>
</dbReference>
<dbReference type="PANTHER" id="PTHR33840:SF1">
    <property type="entry name" value="TLE1 PHOSPHOLIPASE DOMAIN-CONTAINING PROTEIN"/>
    <property type="match status" value="1"/>
</dbReference>
<organism evidence="3 4">
    <name type="scientific">Actinoplanes subglobosus</name>
    <dbReference type="NCBI Taxonomy" id="1547892"/>
    <lineage>
        <taxon>Bacteria</taxon>
        <taxon>Bacillati</taxon>
        <taxon>Actinomycetota</taxon>
        <taxon>Actinomycetes</taxon>
        <taxon>Micromonosporales</taxon>
        <taxon>Micromonosporaceae</taxon>
        <taxon>Actinoplanes</taxon>
    </lineage>
</organism>
<comment type="caution">
    <text evidence="3">The sequence shown here is derived from an EMBL/GenBank/DDBJ whole genome shotgun (WGS) entry which is preliminary data.</text>
</comment>
<dbReference type="RefSeq" id="WP_378064605.1">
    <property type="nucleotide sequence ID" value="NZ_JBHSBL010000002.1"/>
</dbReference>
<keyword evidence="4" id="KW-1185">Reference proteome</keyword>
<sequence>MARTIVICCDGTGNTFDGEPTNVTRLIRFLDLSDPQRQVAVYAQGVGTNGIRISAVRDHGPALQTFTPRESRLGAHTTVLRVLGLGFGYGLQPLVREMYRRLAGLHTDADDRIYLFGFSRGAFAVRALAGLIYRCGLPERVDRRTFNRAWQLFKPMSVPVAEVRAFRELSGNRSPEIEFLGVWDTVKSYGGLVPTRLPHLRHNPIVRHVAHALALHERRAWFKATTWGQLDMDKDKGKAMERTLPEDRDRYGAQTIAEVWFTGFHSDVGAGDITLRWMLGEALHRGSGLGLRADALTFLARPDPTPPMTDSSTAVWGLMEQLPRLEIFNDDKWPYRRWVWGSDGAREPSKVLRGEQATAHATNTDASAMGPTATCRTYRPEAP</sequence>
<dbReference type="Proteomes" id="UP001595867">
    <property type="component" value="Unassembled WGS sequence"/>
</dbReference>
<dbReference type="PANTHER" id="PTHR33840">
    <property type="match status" value="1"/>
</dbReference>